<dbReference type="OrthoDB" id="1792at2759"/>
<sequence length="848" mass="94774">MPDHPTTSWQAMQDGKVFYRKQQLYMIPDKLPNLADYIVAGCRYGGPLALMRDNTKMIALGRAAPTFQKAEIRIYSASGDGLLLFTWNQGRIIRFGWTHDERLVVLNEEGVYRIYDLQGEYEQYSLGSEAGELGVIDAQIMESGLVALTGSLSLLEVKGWTGSRPVTLANPGLIEPPSAWAVIPPDYTSSRHVEVLLSVDSTIYTVDNLECIDQRLSRGPFTQIAPSPKGQNLALLTYTGTLLVVSSDFQRSFTEFDTTNVPGAEGNVRQVAWCGDDAILVTWESLVVLVGPFGDTLQFFYPGSTFVVTEPDGIRVVGPDVCDFIQKVPAPSLSVFRPGSTSPAAILYDAWESFSHRSSKAHESIKNIRPDLAAAVDECIAAAGQEWEPYWQRRLLNAAKLGRGFLDLYDPTDFVRMGCTLKVLNAVRFYEIGIPLTYAQYTHTSPSHLIARLTSRNMHLLALRISSFLDLKPDTVLRHWASAKIARSRSSSTGDEGGGAGGRDADDEVCRTIVEKFEALGGAEVSYADIAKRAWEVGRAGLATKLLDHEPRASDQVPLLLTMKEDRLALEKAVDSGDTDLVYQVLLHLHKRLPLGTFFRLIEDGGPKLALASRLLQVYAREQDKEMLRDFYYSDDRRVESAVLSLEEAATMQDPESKITAVKAAQKFFSEDKDRAFEAKMMDESVRLMTLQQQLEKETDGRVTFFGLTVNETIRACLTNGLSKRADKIKSDFKVPDKRFWYTKLYALTSVRDWEALDTFAKSKRSPIGYEPFVRHLIEKGHPTQAVPYVARCDSPKRADLYVECGEWRMAGQACKERGDKAKLEELRRKCPNSMIERELAQIATTMK</sequence>
<evidence type="ECO:0000313" key="6">
    <source>
        <dbReference type="Proteomes" id="UP000007431"/>
    </source>
</evidence>
<evidence type="ECO:0000259" key="4">
    <source>
        <dbReference type="Pfam" id="PF04841"/>
    </source>
</evidence>
<proteinExistence type="inferred from homology"/>
<dbReference type="InterPro" id="IPR016534">
    <property type="entry name" value="VPS16"/>
</dbReference>
<feature type="domain" description="Vps16 N-terminal" evidence="4">
    <location>
        <begin position="5"/>
        <end position="416"/>
    </location>
</feature>
<dbReference type="Proteomes" id="UP000007431">
    <property type="component" value="Unassembled WGS sequence"/>
</dbReference>
<dbReference type="GO" id="GO:0003779">
    <property type="term" value="F:actin binding"/>
    <property type="evidence" value="ECO:0007669"/>
    <property type="project" value="TreeGrafter"/>
</dbReference>
<dbReference type="GO" id="GO:0016197">
    <property type="term" value="P:endosomal transport"/>
    <property type="evidence" value="ECO:0007669"/>
    <property type="project" value="TreeGrafter"/>
</dbReference>
<evidence type="ECO:0000259" key="3">
    <source>
        <dbReference type="Pfam" id="PF04840"/>
    </source>
</evidence>
<dbReference type="GeneID" id="9591578"/>
<organism evidence="6">
    <name type="scientific">Schizophyllum commune (strain H4-8 / FGSC 9210)</name>
    <name type="common">Split gill fungus</name>
    <dbReference type="NCBI Taxonomy" id="578458"/>
    <lineage>
        <taxon>Eukaryota</taxon>
        <taxon>Fungi</taxon>
        <taxon>Dikarya</taxon>
        <taxon>Basidiomycota</taxon>
        <taxon>Agaricomycotina</taxon>
        <taxon>Agaricomycetes</taxon>
        <taxon>Agaricomycetidae</taxon>
        <taxon>Agaricales</taxon>
        <taxon>Schizophyllaceae</taxon>
        <taxon>Schizophyllum</taxon>
    </lineage>
</organism>
<keyword evidence="6" id="KW-1185">Reference proteome</keyword>
<dbReference type="PANTHER" id="PTHR12811:SF0">
    <property type="entry name" value="VACUOLAR PROTEIN SORTING-ASSOCIATED PROTEIN 16 HOMOLOG"/>
    <property type="match status" value="1"/>
</dbReference>
<accession>D8Q9N0</accession>
<dbReference type="EMBL" id="GL377308">
    <property type="protein sequence ID" value="EFI95255.1"/>
    <property type="molecule type" value="Genomic_DNA"/>
</dbReference>
<dbReference type="STRING" id="578458.D8Q9N0"/>
<dbReference type="Pfam" id="PF04841">
    <property type="entry name" value="Vps16_N"/>
    <property type="match status" value="1"/>
</dbReference>
<dbReference type="SUPFAM" id="SSF69322">
    <property type="entry name" value="Tricorn protease domain 2"/>
    <property type="match status" value="1"/>
</dbReference>
<comment type="similarity">
    <text evidence="1 2">Belongs to the VPS16 family.</text>
</comment>
<evidence type="ECO:0000313" key="5">
    <source>
        <dbReference type="EMBL" id="EFI95255.1"/>
    </source>
</evidence>
<dbReference type="GO" id="GO:0006886">
    <property type="term" value="P:intracellular protein transport"/>
    <property type="evidence" value="ECO:0007669"/>
    <property type="project" value="InterPro"/>
</dbReference>
<dbReference type="PIRSF" id="PIRSF007949">
    <property type="entry name" value="VPS16"/>
    <property type="match status" value="1"/>
</dbReference>
<dbReference type="Pfam" id="PF04840">
    <property type="entry name" value="Vps16_C"/>
    <property type="match status" value="1"/>
</dbReference>
<comment type="function">
    <text evidence="2">Essential for vacuolar protein sorting. Required for vacuole biogenesis, stability and to maintain vacuole morphology.</text>
</comment>
<dbReference type="RefSeq" id="XP_003030158.1">
    <property type="nucleotide sequence ID" value="XM_003030112.1"/>
</dbReference>
<dbReference type="VEuPathDB" id="FungiDB:SCHCODRAFT_02583258"/>
<dbReference type="AlphaFoldDB" id="D8Q9N0"/>
<dbReference type="InParanoid" id="D8Q9N0"/>
<dbReference type="InterPro" id="IPR006925">
    <property type="entry name" value="Vps16_C"/>
</dbReference>
<dbReference type="InterPro" id="IPR038132">
    <property type="entry name" value="Vps16_C_sf"/>
</dbReference>
<feature type="domain" description="Vps16 C-terminal" evidence="3">
    <location>
        <begin position="525"/>
        <end position="843"/>
    </location>
</feature>
<dbReference type="FunCoup" id="D8Q9N0">
    <property type="interactions" value="768"/>
</dbReference>
<dbReference type="HOGENOM" id="CLU_008909_1_0_1"/>
<dbReference type="OMA" id="WCGDDCL"/>
<dbReference type="GO" id="GO:0030897">
    <property type="term" value="C:HOPS complex"/>
    <property type="evidence" value="ECO:0007669"/>
    <property type="project" value="TreeGrafter"/>
</dbReference>
<dbReference type="Gene3D" id="1.10.150.780">
    <property type="entry name" value="Vps16, C-terminal region"/>
    <property type="match status" value="1"/>
</dbReference>
<reference evidence="5 6" key="1">
    <citation type="journal article" date="2010" name="Nat. Biotechnol.">
        <title>Genome sequence of the model mushroom Schizophyllum commune.</title>
        <authorList>
            <person name="Ohm R.A."/>
            <person name="de Jong J.F."/>
            <person name="Lugones L.G."/>
            <person name="Aerts A."/>
            <person name="Kothe E."/>
            <person name="Stajich J.E."/>
            <person name="de Vries R.P."/>
            <person name="Record E."/>
            <person name="Levasseur A."/>
            <person name="Baker S.E."/>
            <person name="Bartholomew K.A."/>
            <person name="Coutinho P.M."/>
            <person name="Erdmann S."/>
            <person name="Fowler T.J."/>
            <person name="Gathman A.C."/>
            <person name="Lombard V."/>
            <person name="Henrissat B."/>
            <person name="Knabe N."/>
            <person name="Kuees U."/>
            <person name="Lilly W.W."/>
            <person name="Lindquist E."/>
            <person name="Lucas S."/>
            <person name="Magnuson J.K."/>
            <person name="Piumi F."/>
            <person name="Raudaskoski M."/>
            <person name="Salamov A."/>
            <person name="Schmutz J."/>
            <person name="Schwarze F.W.M.R."/>
            <person name="vanKuyk P.A."/>
            <person name="Horton J.S."/>
            <person name="Grigoriev I.V."/>
            <person name="Woesten H.A.B."/>
        </authorList>
    </citation>
    <scope>NUCLEOTIDE SEQUENCE [LARGE SCALE GENOMIC DNA]</scope>
    <source>
        <strain evidence="6">H4-8 / FGSC 9210</strain>
    </source>
</reference>
<dbReference type="GO" id="GO:0042144">
    <property type="term" value="P:vacuole fusion, non-autophagic"/>
    <property type="evidence" value="ECO:0007669"/>
    <property type="project" value="TreeGrafter"/>
</dbReference>
<evidence type="ECO:0000256" key="2">
    <source>
        <dbReference type="PIRNR" id="PIRNR007949"/>
    </source>
</evidence>
<keyword evidence="2" id="KW-0813">Transport</keyword>
<keyword evidence="2" id="KW-0653">Protein transport</keyword>
<dbReference type="PANTHER" id="PTHR12811">
    <property type="entry name" value="VACUOLAR PROTEIN SORTING VPS16"/>
    <property type="match status" value="1"/>
</dbReference>
<evidence type="ECO:0000256" key="1">
    <source>
        <dbReference type="ARBA" id="ARBA00009250"/>
    </source>
</evidence>
<dbReference type="InterPro" id="IPR006926">
    <property type="entry name" value="Vps16_N"/>
</dbReference>
<protein>
    <recommendedName>
        <fullName evidence="2">Probable vacuolar protein sorting-associated protein 16 homolog</fullName>
    </recommendedName>
</protein>
<dbReference type="eggNOG" id="KOG2280">
    <property type="taxonomic scope" value="Eukaryota"/>
</dbReference>
<name>D8Q9N0_SCHCM</name>
<dbReference type="GO" id="GO:0005768">
    <property type="term" value="C:endosome"/>
    <property type="evidence" value="ECO:0007669"/>
    <property type="project" value="TreeGrafter"/>
</dbReference>
<gene>
    <name evidence="5" type="ORF">SCHCODRAFT_69044</name>
</gene>
<dbReference type="KEGG" id="scm:SCHCO_02583258"/>